<dbReference type="CDD" id="cd06561">
    <property type="entry name" value="AlkD_like"/>
    <property type="match status" value="1"/>
</dbReference>
<dbReference type="PANTHER" id="PTHR41291">
    <property type="entry name" value="DNA ALKYLATION REPAIR PROTEIN"/>
    <property type="match status" value="1"/>
</dbReference>
<evidence type="ECO:0000313" key="2">
    <source>
        <dbReference type="Proteomes" id="UP000664698"/>
    </source>
</evidence>
<protein>
    <submittedName>
        <fullName evidence="1">DNA alkylation repair protein</fullName>
    </submittedName>
</protein>
<dbReference type="PANTHER" id="PTHR41291:SF1">
    <property type="entry name" value="DNA ALKYLATION REPAIR PROTEIN"/>
    <property type="match status" value="1"/>
</dbReference>
<dbReference type="RefSeq" id="WP_206568240.1">
    <property type="nucleotide sequence ID" value="NZ_JAFKCW010000001.1"/>
</dbReference>
<gene>
    <name evidence="1" type="ORF">J0A67_05405</name>
</gene>
<dbReference type="SUPFAM" id="SSF48371">
    <property type="entry name" value="ARM repeat"/>
    <property type="match status" value="1"/>
</dbReference>
<dbReference type="Proteomes" id="UP000664698">
    <property type="component" value="Unassembled WGS sequence"/>
</dbReference>
<dbReference type="EMBL" id="JAFKCW010000001">
    <property type="protein sequence ID" value="MBN7800286.1"/>
    <property type="molecule type" value="Genomic_DNA"/>
</dbReference>
<name>A0ABS3BPW3_9BACT</name>
<keyword evidence="2" id="KW-1185">Reference proteome</keyword>
<comment type="caution">
    <text evidence="1">The sequence shown here is derived from an EMBL/GenBank/DDBJ whole genome shotgun (WGS) entry which is preliminary data.</text>
</comment>
<accession>A0ABS3BPW3</accession>
<evidence type="ECO:0000313" key="1">
    <source>
        <dbReference type="EMBL" id="MBN7800286.1"/>
    </source>
</evidence>
<dbReference type="InterPro" id="IPR016024">
    <property type="entry name" value="ARM-type_fold"/>
</dbReference>
<reference evidence="1 2" key="1">
    <citation type="submission" date="2021-03" db="EMBL/GenBank/DDBJ databases">
        <title>novel species isolated from a fishpond in China.</title>
        <authorList>
            <person name="Lu H."/>
            <person name="Cai Z."/>
        </authorList>
    </citation>
    <scope>NUCLEOTIDE SEQUENCE [LARGE SCALE GENOMIC DNA]</scope>
    <source>
        <strain evidence="1 2">JCM 31546</strain>
    </source>
</reference>
<sequence>MKISTKAEKILTQISGTKTKLGDLRAIARVIKKDHDLAMELWETEHFFARQLSILLMDKKLLSEEMIDDLVSDINRHTDNEKLQLIDWLMANQLMKDKKTIALIESWEDNQASLKRRTFWYYQARLRWIGQTPPDSEILLSKIENRIEKEEPEVQWAMNFTTGWIGVYEKKYRNRCIALGEKTGLYKGQMVSKGCTPDYLPEFISIESNKRNL</sequence>
<proteinExistence type="predicted"/>
<organism evidence="1 2">
    <name type="scientific">Algoriphagus aestuariicola</name>
    <dbReference type="NCBI Taxonomy" id="1852016"/>
    <lineage>
        <taxon>Bacteria</taxon>
        <taxon>Pseudomonadati</taxon>
        <taxon>Bacteroidota</taxon>
        <taxon>Cytophagia</taxon>
        <taxon>Cytophagales</taxon>
        <taxon>Cyclobacteriaceae</taxon>
        <taxon>Algoriphagus</taxon>
    </lineage>
</organism>